<dbReference type="PATRIC" id="fig|266265.5.peg.8718"/>
<dbReference type="Gene3D" id="3.30.70.100">
    <property type="match status" value="1"/>
</dbReference>
<dbReference type="KEGG" id="bxb:DR64_7496"/>
<dbReference type="Pfam" id="PF03992">
    <property type="entry name" value="ABM"/>
    <property type="match status" value="1"/>
</dbReference>
<dbReference type="InterPro" id="IPR007138">
    <property type="entry name" value="ABM_dom"/>
</dbReference>
<gene>
    <name evidence="2" type="ORF">Bxe_C0955</name>
</gene>
<dbReference type="InterPro" id="IPR011008">
    <property type="entry name" value="Dimeric_a/b-barrel"/>
</dbReference>
<dbReference type="RefSeq" id="WP_011494077.1">
    <property type="nucleotide sequence ID" value="NC_007953.1"/>
</dbReference>
<reference evidence="2 3" key="1">
    <citation type="journal article" date="2006" name="Proc. Natl. Acad. Sci. U.S.A.">
        <title>Burkholderia xenovorans LB400 harbors a multi-replicon, 9.73-Mbp genome shaped for versatility.</title>
        <authorList>
            <person name="Chain P.S."/>
            <person name="Denef V.J."/>
            <person name="Konstantinidis K.T."/>
            <person name="Vergez L.M."/>
            <person name="Agullo L."/>
            <person name="Reyes V.L."/>
            <person name="Hauser L."/>
            <person name="Cordova M."/>
            <person name="Gomez L."/>
            <person name="Gonzalez M."/>
            <person name="Land M."/>
            <person name="Lao V."/>
            <person name="Larimer F."/>
            <person name="LiPuma J.J."/>
            <person name="Mahenthiralingam E."/>
            <person name="Malfatti S.A."/>
            <person name="Marx C.J."/>
            <person name="Parnell J.J."/>
            <person name="Ramette A."/>
            <person name="Richardson P."/>
            <person name="Seeger M."/>
            <person name="Smith D."/>
            <person name="Spilker T."/>
            <person name="Sul W.J."/>
            <person name="Tsoi T.V."/>
            <person name="Ulrich L.E."/>
            <person name="Zhulin I.B."/>
            <person name="Tiedje J.M."/>
        </authorList>
    </citation>
    <scope>NUCLEOTIDE SEQUENCE [LARGE SCALE GENOMIC DNA]</scope>
    <source>
        <strain evidence="2 3">LB400</strain>
    </source>
</reference>
<dbReference type="OrthoDB" id="9798157at2"/>
<evidence type="ECO:0000313" key="2">
    <source>
        <dbReference type="EMBL" id="ABE36830.1"/>
    </source>
</evidence>
<protein>
    <recommendedName>
        <fullName evidence="1">ABM domain-containing protein</fullName>
    </recommendedName>
</protein>
<dbReference type="AlphaFoldDB" id="Q13GF9"/>
<dbReference type="Proteomes" id="UP000001817">
    <property type="component" value="Chromosome 3"/>
</dbReference>
<sequence length="96" mass="11239">MYMKIGWGKIRPGEWAEFETAYATAVCSPIKGLRGRWLAQDSNDPDGAHSITLWDDLESLREYEQSEVYNEIIVPACERYFDNRLTVHVSEIKRQW</sequence>
<accession>Q13GF9</accession>
<dbReference type="SUPFAM" id="SSF54909">
    <property type="entry name" value="Dimeric alpha+beta barrel"/>
    <property type="match status" value="1"/>
</dbReference>
<dbReference type="EMBL" id="CP000272">
    <property type="protein sequence ID" value="ABE36830.1"/>
    <property type="molecule type" value="Genomic_DNA"/>
</dbReference>
<organism evidence="2 3">
    <name type="scientific">Paraburkholderia xenovorans (strain LB400)</name>
    <dbReference type="NCBI Taxonomy" id="266265"/>
    <lineage>
        <taxon>Bacteria</taxon>
        <taxon>Pseudomonadati</taxon>
        <taxon>Pseudomonadota</taxon>
        <taxon>Betaproteobacteria</taxon>
        <taxon>Burkholderiales</taxon>
        <taxon>Burkholderiaceae</taxon>
        <taxon>Paraburkholderia</taxon>
    </lineage>
</organism>
<dbReference type="KEGG" id="bxe:Bxe_C0955"/>
<feature type="domain" description="ABM" evidence="1">
    <location>
        <begin position="9"/>
        <end position="71"/>
    </location>
</feature>
<name>Q13GF9_PARXL</name>
<dbReference type="eggNOG" id="COG2329">
    <property type="taxonomic scope" value="Bacteria"/>
</dbReference>
<dbReference type="STRING" id="266265.Bxe_C0955"/>
<proteinExistence type="predicted"/>
<evidence type="ECO:0000313" key="3">
    <source>
        <dbReference type="Proteomes" id="UP000001817"/>
    </source>
</evidence>
<evidence type="ECO:0000259" key="1">
    <source>
        <dbReference type="Pfam" id="PF03992"/>
    </source>
</evidence>
<keyword evidence="3" id="KW-1185">Reference proteome</keyword>